<comment type="subcellular location">
    <subcellularLocation>
        <location evidence="1 14">Endoplasmic reticulum membrane</location>
        <topology evidence="1 14">Multi-pass membrane protein</topology>
    </subcellularLocation>
</comment>
<keyword evidence="7 14" id="KW-0812">Transmembrane</keyword>
<keyword evidence="6 14" id="KW-0808">Transferase</keyword>
<feature type="chain" id="PRO_5013299580" description="Dol-P-Man:Man(5)GlcNAc(2)-PP-Dol alpha-1,3-mannosyltransferase" evidence="15">
    <location>
        <begin position="22"/>
        <end position="376"/>
    </location>
</feature>
<dbReference type="EMBL" id="MCFL01000054">
    <property type="protein sequence ID" value="ORZ31848.1"/>
    <property type="molecule type" value="Genomic_DNA"/>
</dbReference>
<dbReference type="Proteomes" id="UP000193411">
    <property type="component" value="Unassembled WGS sequence"/>
</dbReference>
<evidence type="ECO:0000313" key="17">
    <source>
        <dbReference type="Proteomes" id="UP000193411"/>
    </source>
</evidence>
<evidence type="ECO:0000256" key="4">
    <source>
        <dbReference type="ARBA" id="ARBA00015561"/>
    </source>
</evidence>
<comment type="catalytic activity">
    <reaction evidence="12 14">
        <text>an alpha-D-Man-(1-&gt;2)-alpha-D-Man-(1-&gt;2)-alpha-D-Man-(1-&gt;3)-[alpha-D-Man-(1-&gt;6)]-beta-D-Man-(1-&gt;4)-beta-D-GlcNAc-(1-&gt;4)-alpha-D-GlcNAc-diphospho-di-trans,poly-cis-dolichol + a di-trans,poly-cis-dolichyl beta-D-mannosyl phosphate = an alpha-D-Man-(1-&gt;2)-alpha-D-Man-(1-&gt;2)-alpha-D-Man-(1-&gt;3)-[alpha-D-Man-(1-&gt;3)-alpha-D-Man-(1-&gt;6)]-beta-D-Man-(1-&gt;4)-beta-D-GlcNAc-(1-&gt;4)-alpha-D-GlcNAc-diphospho-di-trans,poly-cis-dolichol + a di-trans,poly-cis-dolichyl phosphate + H(+)</text>
        <dbReference type="Rhea" id="RHEA:29527"/>
        <dbReference type="Rhea" id="RHEA-COMP:19498"/>
        <dbReference type="Rhea" id="RHEA-COMP:19501"/>
        <dbReference type="Rhea" id="RHEA-COMP:19516"/>
        <dbReference type="Rhea" id="RHEA-COMP:19517"/>
        <dbReference type="ChEBI" id="CHEBI:15378"/>
        <dbReference type="ChEBI" id="CHEBI:57683"/>
        <dbReference type="ChEBI" id="CHEBI:58211"/>
        <dbReference type="ChEBI" id="CHEBI:132515"/>
        <dbReference type="ChEBI" id="CHEBI:132516"/>
        <dbReference type="EC" id="2.4.1.258"/>
    </reaction>
    <physiologicalReaction direction="left-to-right" evidence="12 14">
        <dbReference type="Rhea" id="RHEA:29528"/>
    </physiologicalReaction>
</comment>
<name>A0A1Y2HB83_9FUNG</name>
<dbReference type="GO" id="GO:0005789">
    <property type="term" value="C:endoplasmic reticulum membrane"/>
    <property type="evidence" value="ECO:0007669"/>
    <property type="project" value="UniProtKB-SubCell"/>
</dbReference>
<evidence type="ECO:0000256" key="5">
    <source>
        <dbReference type="ARBA" id="ARBA00022676"/>
    </source>
</evidence>
<dbReference type="OrthoDB" id="20028at2759"/>
<evidence type="ECO:0000313" key="16">
    <source>
        <dbReference type="EMBL" id="ORZ31848.1"/>
    </source>
</evidence>
<keyword evidence="17" id="KW-1185">Reference proteome</keyword>
<evidence type="ECO:0000256" key="10">
    <source>
        <dbReference type="ARBA" id="ARBA00023136"/>
    </source>
</evidence>
<evidence type="ECO:0000256" key="8">
    <source>
        <dbReference type="ARBA" id="ARBA00022824"/>
    </source>
</evidence>
<dbReference type="STRING" id="765915.A0A1Y2HB83"/>
<feature type="transmembrane region" description="Helical" evidence="14">
    <location>
        <begin position="163"/>
        <end position="183"/>
    </location>
</feature>
<evidence type="ECO:0000256" key="2">
    <source>
        <dbReference type="ARBA" id="ARBA00004922"/>
    </source>
</evidence>
<comment type="pathway">
    <text evidence="2 14">Protein modification; protein glycosylation.</text>
</comment>
<evidence type="ECO:0000256" key="7">
    <source>
        <dbReference type="ARBA" id="ARBA00022692"/>
    </source>
</evidence>
<dbReference type="GO" id="GO:0052925">
    <property type="term" value="F:dol-P-Man:Man(5)GlcNAc(2)-PP-Dol alpha-1,3-mannosyltransferase activity"/>
    <property type="evidence" value="ECO:0007669"/>
    <property type="project" value="UniProtKB-EC"/>
</dbReference>
<sequence>MAALLAAELAFCLVLIHRVPYTEIDWSTYMQQIALVQAGETNYANIAGDTGKLVYPAGHVWVFRLLAHITGGQVAAAQYVFAAPVALLPLLSVSKRLHSIHVLRMFNDPIAALGANLALLFLIRHKPVISSIFLSLAVSVKMSALLHFPAFLYTLIMSHPLPFSLLTLIPFLAIQVALAFPFLSTHPLAYLTNAFELSRVFTYKWTVNWRFVPEVVFVSREWALGLLALWFAGVLGVLVAWNAKWHGGLKRSLVNWFVKGLPAAGADARRSTAVNVATLWWVVQLVGIVTARSLHYQFLSWYWYGLPFLLWQAECLPWIARLALLGCIEVCWNVYPSTNWSSILLLASHLVLLTGVLVSTLRTAQQAPVSALKKSK</sequence>
<evidence type="ECO:0000256" key="15">
    <source>
        <dbReference type="SAM" id="SignalP"/>
    </source>
</evidence>
<evidence type="ECO:0000256" key="9">
    <source>
        <dbReference type="ARBA" id="ARBA00022989"/>
    </source>
</evidence>
<feature type="transmembrane region" description="Helical" evidence="14">
    <location>
        <begin position="129"/>
        <end position="156"/>
    </location>
</feature>
<evidence type="ECO:0000256" key="3">
    <source>
        <dbReference type="ARBA" id="ARBA00011964"/>
    </source>
</evidence>
<accession>A0A1Y2HB83</accession>
<protein>
    <recommendedName>
        <fullName evidence="4 14">Dol-P-Man:Man(5)GlcNAc(2)-PP-Dol alpha-1,3-mannosyltransferase</fullName>
        <ecNumber evidence="3 14">2.4.1.258</ecNumber>
    </recommendedName>
    <alternativeName>
        <fullName evidence="14">Dol-P-Man-dependent alpha(1-3)-mannosyltransferase</fullName>
    </alternativeName>
</protein>
<keyword evidence="10 14" id="KW-0472">Membrane</keyword>
<keyword evidence="9 14" id="KW-1133">Transmembrane helix</keyword>
<comment type="caution">
    <text evidence="16">The sequence shown here is derived from an EMBL/GenBank/DDBJ whole genome shotgun (WGS) entry which is preliminary data.</text>
</comment>
<dbReference type="EC" id="2.4.1.258" evidence="3 14"/>
<comment type="similarity">
    <text evidence="13">Belongs to the glycosyltransferase ALG3 family.</text>
</comment>
<dbReference type="PANTHER" id="PTHR12646">
    <property type="entry name" value="NOT56 - RELATED"/>
    <property type="match status" value="1"/>
</dbReference>
<reference evidence="16 17" key="1">
    <citation type="submission" date="2016-07" db="EMBL/GenBank/DDBJ databases">
        <title>Pervasive Adenine N6-methylation of Active Genes in Fungi.</title>
        <authorList>
            <consortium name="DOE Joint Genome Institute"/>
            <person name="Mondo S.J."/>
            <person name="Dannebaum R.O."/>
            <person name="Kuo R.C."/>
            <person name="Labutti K."/>
            <person name="Haridas S."/>
            <person name="Kuo A."/>
            <person name="Salamov A."/>
            <person name="Ahrendt S.R."/>
            <person name="Lipzen A."/>
            <person name="Sullivan W."/>
            <person name="Andreopoulos W.B."/>
            <person name="Clum A."/>
            <person name="Lindquist E."/>
            <person name="Daum C."/>
            <person name="Ramamoorthy G.K."/>
            <person name="Gryganskyi A."/>
            <person name="Culley D."/>
            <person name="Magnuson J.K."/>
            <person name="James T.Y."/>
            <person name="O'Malley M.A."/>
            <person name="Stajich J.E."/>
            <person name="Spatafora J.W."/>
            <person name="Visel A."/>
            <person name="Grigoriev I.V."/>
        </authorList>
    </citation>
    <scope>NUCLEOTIDE SEQUENCE [LARGE SCALE GENOMIC DNA]</scope>
    <source>
        <strain evidence="16 17">PL171</strain>
    </source>
</reference>
<comment type="function">
    <text evidence="11 14">Dol-P-Man:Man(5)GlcNAc(2)-PP-Dol alpha-1,3-mannosyltransferase that operates in the biosynthetic pathway of dolichol-linked oligosaccharides, the glycan precursors employed in protein asparagine (N)-glycosylation. The assembly of dolichol-linked oligosaccharides begins on the cytosolic side of the endoplasmic reticulum membrane and finishes in its lumen. The sequential addition of sugars to dolichol pyrophosphate produces dolichol-linked oligosaccharides containing fourteen sugars, including two GlcNAcs, nine mannoses and three glucoses. Once assembled, the oligosaccharide is transferred from the lipid to nascent proteins by oligosaccharyltransferases. In the lumen of the endoplasmic reticulum, adds the first dolichyl beta-D-mannosyl phosphate derived mannose in an alpha-1,3 linkage to Man(5)GlcNAc(2)-PP-dolichol to produce Man(6)GlcNAc(2)-PP-dolichol.</text>
</comment>
<dbReference type="AlphaFoldDB" id="A0A1Y2HB83"/>
<feature type="transmembrane region" description="Helical" evidence="14">
    <location>
        <begin position="74"/>
        <end position="93"/>
    </location>
</feature>
<feature type="signal peptide" evidence="15">
    <location>
        <begin position="1"/>
        <end position="21"/>
    </location>
</feature>
<dbReference type="PANTHER" id="PTHR12646:SF0">
    <property type="entry name" value="DOL-P-MAN:MAN(5)GLCNAC(2)-PP-DOL ALPHA-1,3-MANNOSYLTRANSFERASE"/>
    <property type="match status" value="1"/>
</dbReference>
<dbReference type="UniPathway" id="UPA00378"/>
<feature type="transmembrane region" description="Helical" evidence="14">
    <location>
        <begin position="105"/>
        <end position="123"/>
    </location>
</feature>
<evidence type="ECO:0000256" key="11">
    <source>
        <dbReference type="ARBA" id="ARBA00044743"/>
    </source>
</evidence>
<gene>
    <name evidence="16" type="ORF">BCR44DRAFT_1502493</name>
</gene>
<dbReference type="Pfam" id="PF05208">
    <property type="entry name" value="ALG3"/>
    <property type="match status" value="1"/>
</dbReference>
<keyword evidence="5 14" id="KW-0328">Glycosyltransferase</keyword>
<evidence type="ECO:0000256" key="13">
    <source>
        <dbReference type="ARBA" id="ARBA00093457"/>
    </source>
</evidence>
<keyword evidence="8 14" id="KW-0256">Endoplasmic reticulum</keyword>
<feature type="transmembrane region" description="Helical" evidence="14">
    <location>
        <begin position="279"/>
        <end position="298"/>
    </location>
</feature>
<keyword evidence="15" id="KW-0732">Signal</keyword>
<dbReference type="InterPro" id="IPR007873">
    <property type="entry name" value="Glycosyltransferase_ALG3"/>
</dbReference>
<feature type="transmembrane region" description="Helical" evidence="14">
    <location>
        <begin position="222"/>
        <end position="241"/>
    </location>
</feature>
<organism evidence="16 17">
    <name type="scientific">Catenaria anguillulae PL171</name>
    <dbReference type="NCBI Taxonomy" id="765915"/>
    <lineage>
        <taxon>Eukaryota</taxon>
        <taxon>Fungi</taxon>
        <taxon>Fungi incertae sedis</taxon>
        <taxon>Blastocladiomycota</taxon>
        <taxon>Blastocladiomycetes</taxon>
        <taxon>Blastocladiales</taxon>
        <taxon>Catenariaceae</taxon>
        <taxon>Catenaria</taxon>
    </lineage>
</organism>
<feature type="transmembrane region" description="Helical" evidence="14">
    <location>
        <begin position="342"/>
        <end position="361"/>
    </location>
</feature>
<evidence type="ECO:0000256" key="14">
    <source>
        <dbReference type="RuleBase" id="RU364047"/>
    </source>
</evidence>
<proteinExistence type="inferred from homology"/>
<evidence type="ECO:0000256" key="1">
    <source>
        <dbReference type="ARBA" id="ARBA00004477"/>
    </source>
</evidence>
<evidence type="ECO:0000256" key="6">
    <source>
        <dbReference type="ARBA" id="ARBA00022679"/>
    </source>
</evidence>
<evidence type="ECO:0000256" key="12">
    <source>
        <dbReference type="ARBA" id="ARBA00049506"/>
    </source>
</evidence>